<evidence type="ECO:0000256" key="1">
    <source>
        <dbReference type="SAM" id="SignalP"/>
    </source>
</evidence>
<dbReference type="OrthoDB" id="369812at2"/>
<protein>
    <recommendedName>
        <fullName evidence="4">YjbH domain-containing protein</fullName>
    </recommendedName>
</protein>
<feature type="signal peptide" evidence="1">
    <location>
        <begin position="1"/>
        <end position="18"/>
    </location>
</feature>
<reference evidence="3" key="1">
    <citation type="journal article" date="2013" name="Stand. Genomic Sci.">
        <title>Complete genome sequence of the halophilic bacterium Spirochaeta africana type strain (Z-7692(T)) from the alkaline Lake Magadi in the East African Rift.</title>
        <authorList>
            <person name="Liolos K."/>
            <person name="Abt B."/>
            <person name="Scheuner C."/>
            <person name="Teshima H."/>
            <person name="Held B."/>
            <person name="Lapidus A."/>
            <person name="Nolan M."/>
            <person name="Lucas S."/>
            <person name="Deshpande S."/>
            <person name="Cheng J.F."/>
            <person name="Tapia R."/>
            <person name="Goodwin L.A."/>
            <person name="Pitluck S."/>
            <person name="Pagani I."/>
            <person name="Ivanova N."/>
            <person name="Mavromatis K."/>
            <person name="Mikhailova N."/>
            <person name="Huntemann M."/>
            <person name="Pati A."/>
            <person name="Chen A."/>
            <person name="Palaniappan K."/>
            <person name="Land M."/>
            <person name="Rohde M."/>
            <person name="Tindall B.J."/>
            <person name="Detter J.C."/>
            <person name="Goker M."/>
            <person name="Bristow J."/>
            <person name="Eisen J.A."/>
            <person name="Markowitz V."/>
            <person name="Hugenholtz P."/>
            <person name="Woyke T."/>
            <person name="Klenk H.P."/>
            <person name="Kyrpides N.C."/>
        </authorList>
    </citation>
    <scope>NUCLEOTIDE SEQUENCE</scope>
    <source>
        <strain evidence="3">ATCC 700263 / DSM 8902 / Z-7692</strain>
    </source>
</reference>
<keyword evidence="1" id="KW-0732">Signal</keyword>
<dbReference type="STRING" id="889378.Spiaf_1757"/>
<evidence type="ECO:0000313" key="2">
    <source>
        <dbReference type="EMBL" id="AFG37814.1"/>
    </source>
</evidence>
<dbReference type="HOGENOM" id="CLU_118150_0_0_12"/>
<dbReference type="KEGG" id="sfc:Spiaf_1757"/>
<evidence type="ECO:0008006" key="4">
    <source>
        <dbReference type="Google" id="ProtNLM"/>
    </source>
</evidence>
<dbReference type="PATRIC" id="fig|889378.3.peg.1744"/>
<name>H9UJX1_SPIAZ</name>
<sequence length="200" mass="21908">MRTLALSILLTAAMPLMAAAQISIGVNLLGLTYHLQPQQNADLYRYRFDAGGRMVAISGVQLSIDIPLYSAEDALQQGVLEDHYLGLQLAVALFRDCALQPAGYFHFGARGFARTERHGFGLSFGPAWFARRSWSRLPGYADEGLFADNGRLQHSFYWHGGGLEHVYYAVDGPALSTHFIPGIPEILVVSGGVRLGEQVQ</sequence>
<dbReference type="AlphaFoldDB" id="H9UJX1"/>
<proteinExistence type="predicted"/>
<dbReference type="RefSeq" id="WP_014455797.1">
    <property type="nucleotide sequence ID" value="NC_017098.1"/>
</dbReference>
<dbReference type="Proteomes" id="UP000007383">
    <property type="component" value="Chromosome"/>
</dbReference>
<keyword evidence="3" id="KW-1185">Reference proteome</keyword>
<evidence type="ECO:0000313" key="3">
    <source>
        <dbReference type="Proteomes" id="UP000007383"/>
    </source>
</evidence>
<dbReference type="eggNOG" id="ENOG5033XDI">
    <property type="taxonomic scope" value="Bacteria"/>
</dbReference>
<gene>
    <name evidence="2" type="ordered locus">Spiaf_1757</name>
</gene>
<accession>H9UJX1</accession>
<organism evidence="2 3">
    <name type="scientific">Spirochaeta africana (strain ATCC 700263 / DSM 8902 / Z-7692)</name>
    <dbReference type="NCBI Taxonomy" id="889378"/>
    <lineage>
        <taxon>Bacteria</taxon>
        <taxon>Pseudomonadati</taxon>
        <taxon>Spirochaetota</taxon>
        <taxon>Spirochaetia</taxon>
        <taxon>Spirochaetales</taxon>
        <taxon>Spirochaetaceae</taxon>
        <taxon>Spirochaeta</taxon>
    </lineage>
</organism>
<feature type="chain" id="PRO_5003623057" description="YjbH domain-containing protein" evidence="1">
    <location>
        <begin position="19"/>
        <end position="200"/>
    </location>
</feature>
<dbReference type="EMBL" id="CP003282">
    <property type="protein sequence ID" value="AFG37814.1"/>
    <property type="molecule type" value="Genomic_DNA"/>
</dbReference>